<evidence type="ECO:0000313" key="1">
    <source>
        <dbReference type="EMBL" id="EFO79288.1"/>
    </source>
</evidence>
<dbReference type="Proteomes" id="UP000054010">
    <property type="component" value="Unassembled WGS sequence"/>
</dbReference>
<accession>E1IHR8</accession>
<dbReference type="AlphaFoldDB" id="E1IHR8"/>
<reference evidence="1 2" key="1">
    <citation type="journal article" date="2011" name="J. Bacteriol.">
        <title>Draft genome sequence of the anoxygenic filamentous phototrophic bacterium Oscillochloris trichoides subsp. DG-6.</title>
        <authorList>
            <person name="Kuznetsov B.B."/>
            <person name="Ivanovsky R.N."/>
            <person name="Keppen O.I."/>
            <person name="Sukhacheva M.V."/>
            <person name="Bumazhkin B.K."/>
            <person name="Patutina E.O."/>
            <person name="Beletsky A.V."/>
            <person name="Mardanov A.V."/>
            <person name="Baslerov R.V."/>
            <person name="Panteleeva A.N."/>
            <person name="Kolganova T.V."/>
            <person name="Ravin N.V."/>
            <person name="Skryabin K.G."/>
        </authorList>
    </citation>
    <scope>NUCLEOTIDE SEQUENCE [LARGE SCALE GENOMIC DNA]</scope>
    <source>
        <strain evidence="1 2">DG-6</strain>
    </source>
</reference>
<name>E1IHR8_9CHLR</name>
<sequence length="103" mass="11964">MFFRYNRHSNTMAIDSVRLLTDSAAQIWRGLSRYSSLEALTTSECFDEWISANRPPMPLDRAEEQALRRDYRRLTTLIDEIETLVRSRSQAIQLVVAQITPSD</sequence>
<proteinExistence type="predicted"/>
<evidence type="ECO:0000313" key="2">
    <source>
        <dbReference type="Proteomes" id="UP000054010"/>
    </source>
</evidence>
<dbReference type="STRING" id="765420.OSCT_2869"/>
<organism evidence="1 2">
    <name type="scientific">Oscillochloris trichoides DG-6</name>
    <dbReference type="NCBI Taxonomy" id="765420"/>
    <lineage>
        <taxon>Bacteria</taxon>
        <taxon>Bacillati</taxon>
        <taxon>Chloroflexota</taxon>
        <taxon>Chloroflexia</taxon>
        <taxon>Chloroflexales</taxon>
        <taxon>Chloroflexineae</taxon>
        <taxon>Oscillochloridaceae</taxon>
        <taxon>Oscillochloris</taxon>
    </lineage>
</organism>
<gene>
    <name evidence="1" type="ORF">OSCT_2869</name>
</gene>
<keyword evidence="2" id="KW-1185">Reference proteome</keyword>
<protein>
    <submittedName>
        <fullName evidence="1">Uncharacterized protein</fullName>
    </submittedName>
</protein>
<dbReference type="HOGENOM" id="CLU_164583_0_0_0"/>
<dbReference type="EMBL" id="ADVR01000119">
    <property type="protein sequence ID" value="EFO79288.1"/>
    <property type="molecule type" value="Genomic_DNA"/>
</dbReference>
<comment type="caution">
    <text evidence="1">The sequence shown here is derived from an EMBL/GenBank/DDBJ whole genome shotgun (WGS) entry which is preliminary data.</text>
</comment>